<dbReference type="Proteomes" id="UP000324222">
    <property type="component" value="Unassembled WGS sequence"/>
</dbReference>
<comment type="caution">
    <text evidence="1">The sequence shown here is derived from an EMBL/GenBank/DDBJ whole genome shotgun (WGS) entry which is preliminary data.</text>
</comment>
<reference evidence="1 2" key="1">
    <citation type="submission" date="2019-05" db="EMBL/GenBank/DDBJ databases">
        <title>Another draft genome of Portunus trituberculatus and its Hox gene families provides insights of decapod evolution.</title>
        <authorList>
            <person name="Jeong J.-H."/>
            <person name="Song I."/>
            <person name="Kim S."/>
            <person name="Choi T."/>
            <person name="Kim D."/>
            <person name="Ryu S."/>
            <person name="Kim W."/>
        </authorList>
    </citation>
    <scope>NUCLEOTIDE SEQUENCE [LARGE SCALE GENOMIC DNA]</scope>
    <source>
        <tissue evidence="1">Muscle</tissue>
    </source>
</reference>
<keyword evidence="2" id="KW-1185">Reference proteome</keyword>
<accession>A0A5B7IE61</accession>
<proteinExistence type="predicted"/>
<evidence type="ECO:0000313" key="1">
    <source>
        <dbReference type="EMBL" id="MPC79014.1"/>
    </source>
</evidence>
<protein>
    <submittedName>
        <fullName evidence="1">Uncharacterized protein</fullName>
    </submittedName>
</protein>
<dbReference type="AlphaFoldDB" id="A0A5B7IE61"/>
<name>A0A5B7IE61_PORTR</name>
<organism evidence="1 2">
    <name type="scientific">Portunus trituberculatus</name>
    <name type="common">Swimming crab</name>
    <name type="synonym">Neptunus trituberculatus</name>
    <dbReference type="NCBI Taxonomy" id="210409"/>
    <lineage>
        <taxon>Eukaryota</taxon>
        <taxon>Metazoa</taxon>
        <taxon>Ecdysozoa</taxon>
        <taxon>Arthropoda</taxon>
        <taxon>Crustacea</taxon>
        <taxon>Multicrustacea</taxon>
        <taxon>Malacostraca</taxon>
        <taxon>Eumalacostraca</taxon>
        <taxon>Eucarida</taxon>
        <taxon>Decapoda</taxon>
        <taxon>Pleocyemata</taxon>
        <taxon>Brachyura</taxon>
        <taxon>Eubrachyura</taxon>
        <taxon>Portunoidea</taxon>
        <taxon>Portunidae</taxon>
        <taxon>Portuninae</taxon>
        <taxon>Portunus</taxon>
    </lineage>
</organism>
<evidence type="ECO:0000313" key="2">
    <source>
        <dbReference type="Proteomes" id="UP000324222"/>
    </source>
</evidence>
<sequence>MPPRHRRVAVMTLRACCPAAVWHCSRRCRGLCRKSRTRLPCASSAVLRYPYSCAEPAVHQATL</sequence>
<dbReference type="EMBL" id="VSRR010049989">
    <property type="protein sequence ID" value="MPC79014.1"/>
    <property type="molecule type" value="Genomic_DNA"/>
</dbReference>
<gene>
    <name evidence="1" type="ORF">E2C01_073526</name>
</gene>